<sequence>MAEETMEMPDGMAVEACLDKIRPYIQHDGGDIELLGIDEHAYVYVAFRGACAGCMMATEDFSSGIKLLLMDEVPGIRDVILVG</sequence>
<reference evidence="4" key="3">
    <citation type="submission" date="2023-01" db="EMBL/GenBank/DDBJ databases">
        <title>Human gut microbiome strain richness.</title>
        <authorList>
            <person name="Chen-Liaw A."/>
        </authorList>
    </citation>
    <scope>NUCLEOTIDE SEQUENCE</scope>
    <source>
        <strain evidence="4">D55st1_G4_D55t1_190419</strain>
    </source>
</reference>
<comment type="similarity">
    <text evidence="1">Belongs to the NifU family.</text>
</comment>
<dbReference type="Pfam" id="PF01106">
    <property type="entry name" value="NifU"/>
    <property type="match status" value="1"/>
</dbReference>
<dbReference type="SUPFAM" id="SSF117916">
    <property type="entry name" value="Fe-S cluster assembly (FSCA) domain-like"/>
    <property type="match status" value="1"/>
</dbReference>
<evidence type="ECO:0000313" key="4">
    <source>
        <dbReference type="EMBL" id="MDC0827616.1"/>
    </source>
</evidence>
<dbReference type="PANTHER" id="PTHR11178">
    <property type="entry name" value="IRON-SULFUR CLUSTER SCAFFOLD PROTEIN NFU-RELATED"/>
    <property type="match status" value="1"/>
</dbReference>
<comment type="function">
    <text evidence="2">May be involved in the formation or repair of [Fe-S] clusters present in iron-sulfur proteins.</text>
</comment>
<proteinExistence type="inferred from homology"/>
<dbReference type="Proteomes" id="UP000195447">
    <property type="component" value="Unassembled WGS sequence"/>
</dbReference>
<dbReference type="InterPro" id="IPR034904">
    <property type="entry name" value="FSCA_dom_sf"/>
</dbReference>
<dbReference type="RefSeq" id="WP_015535209.1">
    <property type="nucleotide sequence ID" value="NZ_CABKSV010000071.1"/>
</dbReference>
<dbReference type="InterPro" id="IPR001075">
    <property type="entry name" value="NIF_FeS_clus_asmbl_NifU_C"/>
</dbReference>
<dbReference type="EMBL" id="JAQNCK010000005">
    <property type="protein sequence ID" value="MDC0827616.1"/>
    <property type="molecule type" value="Genomic_DNA"/>
</dbReference>
<dbReference type="Gene3D" id="3.30.300.130">
    <property type="entry name" value="Fe-S cluster assembly (FSCA)"/>
    <property type="match status" value="1"/>
</dbReference>
<evidence type="ECO:0000256" key="1">
    <source>
        <dbReference type="ARBA" id="ARBA00006420"/>
    </source>
</evidence>
<dbReference type="GO" id="GO:0016226">
    <property type="term" value="P:iron-sulfur cluster assembly"/>
    <property type="evidence" value="ECO:0007669"/>
    <property type="project" value="InterPro"/>
</dbReference>
<dbReference type="EMBL" id="NFKM01000006">
    <property type="protein sequence ID" value="OUP61166.1"/>
    <property type="molecule type" value="Genomic_DNA"/>
</dbReference>
<dbReference type="GeneID" id="79877307"/>
<evidence type="ECO:0000313" key="6">
    <source>
        <dbReference type="Proteomes" id="UP000195447"/>
    </source>
</evidence>
<dbReference type="PANTHER" id="PTHR11178:SF1">
    <property type="entry name" value="NFU1 IRON-SULFUR CLUSTER SCAFFOLD HOMOLOG, MITOCHONDRIAL"/>
    <property type="match status" value="1"/>
</dbReference>
<evidence type="ECO:0000256" key="2">
    <source>
        <dbReference type="ARBA" id="ARBA00049958"/>
    </source>
</evidence>
<evidence type="ECO:0000313" key="5">
    <source>
        <dbReference type="EMBL" id="OUP61166.1"/>
    </source>
</evidence>
<gene>
    <name evidence="5" type="ORF">B5F14_04470</name>
    <name evidence="4" type="ORF">POG00_02700</name>
</gene>
<keyword evidence="6" id="KW-1185">Reference proteome</keyword>
<dbReference type="GO" id="GO:0005506">
    <property type="term" value="F:iron ion binding"/>
    <property type="evidence" value="ECO:0007669"/>
    <property type="project" value="InterPro"/>
</dbReference>
<reference evidence="6" key="1">
    <citation type="submission" date="2017-04" db="EMBL/GenBank/DDBJ databases">
        <title>Function of individual gut microbiota members based on whole genome sequencing of pure cultures obtained from chicken caecum.</title>
        <authorList>
            <person name="Medvecky M."/>
            <person name="Cejkova D."/>
            <person name="Polansky O."/>
            <person name="Karasova D."/>
            <person name="Kubasova T."/>
            <person name="Cizek A."/>
            <person name="Rychlik I."/>
        </authorList>
    </citation>
    <scope>NUCLEOTIDE SEQUENCE [LARGE SCALE GENOMIC DNA]</scope>
    <source>
        <strain evidence="6">An178</strain>
    </source>
</reference>
<accession>A0A1Y4LX27</accession>
<reference evidence="5" key="2">
    <citation type="journal article" date="2018" name="BMC Genomics">
        <title>Whole genome sequencing and function prediction of 133 gut anaerobes isolated from chicken caecum in pure cultures.</title>
        <authorList>
            <person name="Medvecky M."/>
            <person name="Cejkova D."/>
            <person name="Polansky O."/>
            <person name="Karasova D."/>
            <person name="Kubasova T."/>
            <person name="Cizek A."/>
            <person name="Rychlik I."/>
        </authorList>
    </citation>
    <scope>NUCLEOTIDE SEQUENCE</scope>
    <source>
        <strain evidence="5">An178</strain>
    </source>
</reference>
<dbReference type="Proteomes" id="UP001220658">
    <property type="component" value="Unassembled WGS sequence"/>
</dbReference>
<feature type="domain" description="NIF system FeS cluster assembly NifU C-terminal" evidence="3">
    <location>
        <begin position="14"/>
        <end position="80"/>
    </location>
</feature>
<protein>
    <submittedName>
        <fullName evidence="5">NifU family protein</fullName>
    </submittedName>
</protein>
<comment type="caution">
    <text evidence="5">The sequence shown here is derived from an EMBL/GenBank/DDBJ whole genome shotgun (WGS) entry which is preliminary data.</text>
</comment>
<dbReference type="AlphaFoldDB" id="A0A1Y4LX27"/>
<evidence type="ECO:0000259" key="3">
    <source>
        <dbReference type="Pfam" id="PF01106"/>
    </source>
</evidence>
<organism evidence="5 6">
    <name type="scientific">Faecalitalea cylindroides</name>
    <dbReference type="NCBI Taxonomy" id="39483"/>
    <lineage>
        <taxon>Bacteria</taxon>
        <taxon>Bacillati</taxon>
        <taxon>Bacillota</taxon>
        <taxon>Erysipelotrichia</taxon>
        <taxon>Erysipelotrichales</taxon>
        <taxon>Erysipelotrichaceae</taxon>
        <taxon>Faecalitalea</taxon>
    </lineage>
</organism>
<dbReference type="GO" id="GO:0051536">
    <property type="term" value="F:iron-sulfur cluster binding"/>
    <property type="evidence" value="ECO:0007669"/>
    <property type="project" value="InterPro"/>
</dbReference>
<name>A0A1Y4LX27_9FIRM</name>